<dbReference type="SUPFAM" id="SSF48008">
    <property type="entry name" value="GntR ligand-binding domain-like"/>
    <property type="match status" value="1"/>
</dbReference>
<dbReference type="OrthoDB" id="9784718at2"/>
<accession>A0A1H4ITG3</accession>
<organism evidence="5 6">
    <name type="scientific">Rhodococcus jostii</name>
    <dbReference type="NCBI Taxonomy" id="132919"/>
    <lineage>
        <taxon>Bacteria</taxon>
        <taxon>Bacillati</taxon>
        <taxon>Actinomycetota</taxon>
        <taxon>Actinomycetes</taxon>
        <taxon>Mycobacteriales</taxon>
        <taxon>Nocardiaceae</taxon>
        <taxon>Rhodococcus</taxon>
    </lineage>
</organism>
<dbReference type="SMART" id="SM00345">
    <property type="entry name" value="HTH_GNTR"/>
    <property type="match status" value="1"/>
</dbReference>
<dbReference type="Gene3D" id="1.20.120.530">
    <property type="entry name" value="GntR ligand-binding domain-like"/>
    <property type="match status" value="1"/>
</dbReference>
<dbReference type="AlphaFoldDB" id="A0A1H4ITG3"/>
<dbReference type="SUPFAM" id="SSF46785">
    <property type="entry name" value="Winged helix' DNA-binding domain"/>
    <property type="match status" value="1"/>
</dbReference>
<dbReference type="GO" id="GO:0003677">
    <property type="term" value="F:DNA binding"/>
    <property type="evidence" value="ECO:0007669"/>
    <property type="project" value="UniProtKB-KW"/>
</dbReference>
<protein>
    <submittedName>
        <fullName evidence="5">Transcriptional regulator, GntR family</fullName>
    </submittedName>
</protein>
<dbReference type="Proteomes" id="UP000183407">
    <property type="component" value="Unassembled WGS sequence"/>
</dbReference>
<dbReference type="Pfam" id="PF00392">
    <property type="entry name" value="GntR"/>
    <property type="match status" value="1"/>
</dbReference>
<evidence type="ECO:0000256" key="2">
    <source>
        <dbReference type="ARBA" id="ARBA00023125"/>
    </source>
</evidence>
<dbReference type="PROSITE" id="PS50949">
    <property type="entry name" value="HTH_GNTR"/>
    <property type="match status" value="1"/>
</dbReference>
<feature type="domain" description="HTH gntR-type" evidence="4">
    <location>
        <begin position="12"/>
        <end position="80"/>
    </location>
</feature>
<dbReference type="Gene3D" id="1.10.10.10">
    <property type="entry name" value="Winged helix-like DNA-binding domain superfamily/Winged helix DNA-binding domain"/>
    <property type="match status" value="1"/>
</dbReference>
<dbReference type="EMBL" id="FNTL01000002">
    <property type="protein sequence ID" value="SEB37349.1"/>
    <property type="molecule type" value="Genomic_DNA"/>
</dbReference>
<dbReference type="InterPro" id="IPR036390">
    <property type="entry name" value="WH_DNA-bd_sf"/>
</dbReference>
<evidence type="ECO:0000256" key="3">
    <source>
        <dbReference type="ARBA" id="ARBA00023163"/>
    </source>
</evidence>
<evidence type="ECO:0000259" key="4">
    <source>
        <dbReference type="PROSITE" id="PS50949"/>
    </source>
</evidence>
<dbReference type="PRINTS" id="PR00035">
    <property type="entry name" value="HTHGNTR"/>
</dbReference>
<dbReference type="RefSeq" id="WP_073357994.1">
    <property type="nucleotide sequence ID" value="NZ_FNTL01000002.1"/>
</dbReference>
<dbReference type="GO" id="GO:0003700">
    <property type="term" value="F:DNA-binding transcription factor activity"/>
    <property type="evidence" value="ECO:0007669"/>
    <property type="project" value="InterPro"/>
</dbReference>
<evidence type="ECO:0000313" key="5">
    <source>
        <dbReference type="EMBL" id="SEB37349.1"/>
    </source>
</evidence>
<dbReference type="PANTHER" id="PTHR43537">
    <property type="entry name" value="TRANSCRIPTIONAL REGULATOR, GNTR FAMILY"/>
    <property type="match status" value="1"/>
</dbReference>
<evidence type="ECO:0000256" key="1">
    <source>
        <dbReference type="ARBA" id="ARBA00023015"/>
    </source>
</evidence>
<dbReference type="Pfam" id="PF07729">
    <property type="entry name" value="FCD"/>
    <property type="match status" value="1"/>
</dbReference>
<dbReference type="PANTHER" id="PTHR43537:SF5">
    <property type="entry name" value="UXU OPERON TRANSCRIPTIONAL REGULATOR"/>
    <property type="match status" value="1"/>
</dbReference>
<sequence length="247" mass="27598">MTSWSSLSISSGSRAELLSERLIRMIVDGEIKSGQKLPNERELAESAGISRTSVREALRDLELRGLISRKPGRGTIVEEHARPELDAGMLGMMDSSLRMLREVMDLRAVIEPPIAERAAGRARDGELSALLKPLELAEYELQHEVPSIELLVRLDVEFHIGISKLTHNPMLSRLLEVAHEWMAPSREAGLQTTTRIEQSVAAHRRIYNAIRSHDAEGARAAMTQHIQEVVHNIGIDQWAPSRDEQKA</sequence>
<dbReference type="InterPro" id="IPR011711">
    <property type="entry name" value="GntR_C"/>
</dbReference>
<keyword evidence="2" id="KW-0238">DNA-binding</keyword>
<name>A0A1H4ITG3_RHOJO</name>
<keyword evidence="1" id="KW-0805">Transcription regulation</keyword>
<dbReference type="SMART" id="SM00895">
    <property type="entry name" value="FCD"/>
    <property type="match status" value="1"/>
</dbReference>
<gene>
    <name evidence="5" type="ORF">SAMN04490220_0499</name>
</gene>
<dbReference type="InterPro" id="IPR000524">
    <property type="entry name" value="Tscrpt_reg_HTH_GntR"/>
</dbReference>
<keyword evidence="3" id="KW-0804">Transcription</keyword>
<evidence type="ECO:0000313" key="6">
    <source>
        <dbReference type="Proteomes" id="UP000183407"/>
    </source>
</evidence>
<dbReference type="CDD" id="cd07377">
    <property type="entry name" value="WHTH_GntR"/>
    <property type="match status" value="1"/>
</dbReference>
<dbReference type="InterPro" id="IPR036388">
    <property type="entry name" value="WH-like_DNA-bd_sf"/>
</dbReference>
<reference evidence="6" key="1">
    <citation type="submission" date="2016-10" db="EMBL/GenBank/DDBJ databases">
        <authorList>
            <person name="Varghese N."/>
        </authorList>
    </citation>
    <scope>NUCLEOTIDE SEQUENCE [LARGE SCALE GENOMIC DNA]</scope>
    <source>
        <strain evidence="6">DSM 44719</strain>
    </source>
</reference>
<proteinExistence type="predicted"/>
<dbReference type="InterPro" id="IPR008920">
    <property type="entry name" value="TF_FadR/GntR_C"/>
</dbReference>